<evidence type="ECO:0000313" key="2">
    <source>
        <dbReference type="EMBL" id="QLH03270.1"/>
    </source>
</evidence>
<keyword evidence="1" id="KW-1133">Transmembrane helix</keyword>
<proteinExistence type="predicted"/>
<dbReference type="OrthoDB" id="12013at2157"/>
<feature type="transmembrane region" description="Helical" evidence="1">
    <location>
        <begin position="164"/>
        <end position="182"/>
    </location>
</feature>
<keyword evidence="1" id="KW-0472">Membrane</keyword>
<protein>
    <submittedName>
        <fullName evidence="2">PEFG-CTERM domain-containing protein</fullName>
    </submittedName>
</protein>
<keyword evidence="3" id="KW-1185">Reference proteome</keyword>
<evidence type="ECO:0000313" key="3">
    <source>
        <dbReference type="Proteomes" id="UP000509771"/>
    </source>
</evidence>
<organism evidence="2 3">
    <name type="scientific">Nitrosopumilus cobalaminigenes</name>
    <dbReference type="NCBI Taxonomy" id="1470066"/>
    <lineage>
        <taxon>Archaea</taxon>
        <taxon>Nitrososphaerota</taxon>
        <taxon>Nitrososphaeria</taxon>
        <taxon>Nitrosopumilales</taxon>
        <taxon>Nitrosopumilaceae</taxon>
        <taxon>Nitrosopumilus</taxon>
    </lineage>
</organism>
<dbReference type="EMBL" id="CP026993">
    <property type="protein sequence ID" value="QLH03270.1"/>
    <property type="molecule type" value="Genomic_DNA"/>
</dbReference>
<evidence type="ECO:0000256" key="1">
    <source>
        <dbReference type="SAM" id="Phobius"/>
    </source>
</evidence>
<reference evidence="2 3" key="1">
    <citation type="submission" date="2018-02" db="EMBL/GenBank/DDBJ databases">
        <title>Complete genome of Nitrosopumilus cobalaminigenes HCA1.</title>
        <authorList>
            <person name="Qin W."/>
            <person name="Zheng Y."/>
            <person name="Stahl D.A."/>
        </authorList>
    </citation>
    <scope>NUCLEOTIDE SEQUENCE [LARGE SCALE GENOMIC DNA]</scope>
    <source>
        <strain evidence="2 3">HCA1</strain>
    </source>
</reference>
<dbReference type="Proteomes" id="UP000509771">
    <property type="component" value="Chromosome"/>
</dbReference>
<dbReference type="AlphaFoldDB" id="A0A7D5M2Z1"/>
<dbReference type="KEGG" id="ncl:C5F47_06780"/>
<gene>
    <name evidence="2" type="ORF">C5F47_06780</name>
</gene>
<accession>A0A7D5M2Z1</accession>
<keyword evidence="1" id="KW-0812">Transmembrane</keyword>
<sequence length="196" mass="22488">MLLMIKISLAIFLLLIIPTSSFVFAEHIFNSEAYAQYLDISQIESKKVTFTFDEKSYDIYYGYRGSLDSMGSDEQYPILSSMNINEERKSIEIVMEDVPEKTDFWVRTPEDVLYADGEKFKVLVDGVDTRYDLMKFPNDYVVGFVISEDTKNIEIIGTRVIPEFGAYSVLILGITILGLVYFTHKFSFGNSLPRIN</sequence>
<name>A0A7D5M2Z1_9ARCH</name>
<dbReference type="NCBIfam" id="TIGR04296">
    <property type="entry name" value="PEFG-CTERM"/>
    <property type="match status" value="1"/>
</dbReference>
<dbReference type="InterPro" id="IPR027560">
    <property type="entry name" value="PEFG-CTERM"/>
</dbReference>